<reference evidence="3" key="1">
    <citation type="submission" date="2022-09" db="EMBL/GenBank/DDBJ databases">
        <title>Aureispira anguillicida sp. nov., isolated from Leptocephalus of Japanese eel Anguilla japonica.</title>
        <authorList>
            <person name="Yuasa K."/>
            <person name="Mekata T."/>
            <person name="Ikunari K."/>
        </authorList>
    </citation>
    <scope>NUCLEOTIDE SEQUENCE</scope>
    <source>
        <strain evidence="3">EL160426</strain>
    </source>
</reference>
<proteinExistence type="predicted"/>
<keyword evidence="1" id="KW-0812">Transmembrane</keyword>
<keyword evidence="4" id="KW-1185">Reference proteome</keyword>
<dbReference type="RefSeq" id="WP_264791416.1">
    <property type="nucleotide sequence ID" value="NZ_AP026867.1"/>
</dbReference>
<feature type="transmembrane region" description="Helical" evidence="1">
    <location>
        <begin position="145"/>
        <end position="162"/>
    </location>
</feature>
<feature type="transmembrane region" description="Helical" evidence="1">
    <location>
        <begin position="281"/>
        <end position="299"/>
    </location>
</feature>
<feature type="transmembrane region" description="Helical" evidence="1">
    <location>
        <begin position="196"/>
        <end position="214"/>
    </location>
</feature>
<dbReference type="InterPro" id="IPR018677">
    <property type="entry name" value="DUF2157"/>
</dbReference>
<feature type="domain" description="DUF2157" evidence="2">
    <location>
        <begin position="39"/>
        <end position="169"/>
    </location>
</feature>
<feature type="transmembrane region" description="Helical" evidence="1">
    <location>
        <begin position="115"/>
        <end position="139"/>
    </location>
</feature>
<dbReference type="AlphaFoldDB" id="A0A915YBL0"/>
<gene>
    <name evidence="3" type="ORF">AsAng_0007850</name>
</gene>
<dbReference type="KEGG" id="aup:AsAng_0007850"/>
<evidence type="ECO:0000313" key="3">
    <source>
        <dbReference type="EMBL" id="BDS10079.1"/>
    </source>
</evidence>
<dbReference type="EMBL" id="AP026867">
    <property type="protein sequence ID" value="BDS10079.1"/>
    <property type="molecule type" value="Genomic_DNA"/>
</dbReference>
<feature type="transmembrane region" description="Helical" evidence="1">
    <location>
        <begin position="90"/>
        <end position="108"/>
    </location>
</feature>
<feature type="transmembrane region" description="Helical" evidence="1">
    <location>
        <begin position="226"/>
        <end position="248"/>
    </location>
</feature>
<accession>A0A915YBL0</accession>
<protein>
    <submittedName>
        <fullName evidence="3">DUF2157 domain-containing protein</fullName>
    </submittedName>
</protein>
<organism evidence="3 4">
    <name type="scientific">Aureispira anguillae</name>
    <dbReference type="NCBI Taxonomy" id="2864201"/>
    <lineage>
        <taxon>Bacteria</taxon>
        <taxon>Pseudomonadati</taxon>
        <taxon>Bacteroidota</taxon>
        <taxon>Saprospiria</taxon>
        <taxon>Saprospirales</taxon>
        <taxon>Saprospiraceae</taxon>
        <taxon>Aureispira</taxon>
    </lineage>
</organism>
<sequence>MDLDTIDSHFQDVKNVENIPIDRQVLQVLAKHGTLTAEELQLTYQQSSLYPKKIEWLNIAYRFFMGAGLLLLLSGIVFFFAYNWSGLHKFAKLGLVESGIIIIGIALLSTKTSDFVLKLGLTAISVLVGVAFAVFGQIYQTGADAYDFFLGWTFFVTAWVAISSFPFLWIFYLMLINITTLLYFEQVQLSTETSTLFFIFGLLNVLALAIWEYVIQGDRKNWVQILCTRLIGVAIALILTNAVIYTIFDTQDTIFAWLNVVLYVGGMVMVKIYYNDQIRDIGFVTIGAISLLVIGNALVLKTLDSGSGDFIGIFLLLGIANIVVTVVLVMKLIQLSKDWNPEQVDLSNHKIEATDEQEK</sequence>
<dbReference type="Pfam" id="PF09925">
    <property type="entry name" value="DUF2157"/>
    <property type="match status" value="1"/>
</dbReference>
<feature type="transmembrane region" description="Helical" evidence="1">
    <location>
        <begin position="59"/>
        <end position="84"/>
    </location>
</feature>
<evidence type="ECO:0000313" key="4">
    <source>
        <dbReference type="Proteomes" id="UP001060919"/>
    </source>
</evidence>
<name>A0A915YBL0_9BACT</name>
<dbReference type="Proteomes" id="UP001060919">
    <property type="component" value="Chromosome"/>
</dbReference>
<keyword evidence="1" id="KW-0472">Membrane</keyword>
<feature type="transmembrane region" description="Helical" evidence="1">
    <location>
        <begin position="311"/>
        <end position="333"/>
    </location>
</feature>
<evidence type="ECO:0000256" key="1">
    <source>
        <dbReference type="SAM" id="Phobius"/>
    </source>
</evidence>
<keyword evidence="1" id="KW-1133">Transmembrane helix</keyword>
<evidence type="ECO:0000259" key="2">
    <source>
        <dbReference type="Pfam" id="PF09925"/>
    </source>
</evidence>
<feature type="transmembrane region" description="Helical" evidence="1">
    <location>
        <begin position="254"/>
        <end position="274"/>
    </location>
</feature>